<comment type="caution">
    <text evidence="2">The sequence shown here is derived from an EMBL/GenBank/DDBJ whole genome shotgun (WGS) entry which is preliminary data.</text>
</comment>
<evidence type="ECO:0000313" key="3">
    <source>
        <dbReference type="Proteomes" id="UP001565369"/>
    </source>
</evidence>
<feature type="region of interest" description="Disordered" evidence="1">
    <location>
        <begin position="59"/>
        <end position="103"/>
    </location>
</feature>
<proteinExistence type="predicted"/>
<feature type="compositionally biased region" description="Polar residues" evidence="1">
    <location>
        <begin position="70"/>
        <end position="84"/>
    </location>
</feature>
<name>A0ABV4FXP0_9BRAD</name>
<evidence type="ECO:0000256" key="1">
    <source>
        <dbReference type="SAM" id="MobiDB-lite"/>
    </source>
</evidence>
<organism evidence="2 3">
    <name type="scientific">Bradyrhizobium ottawaense</name>
    <dbReference type="NCBI Taxonomy" id="931866"/>
    <lineage>
        <taxon>Bacteria</taxon>
        <taxon>Pseudomonadati</taxon>
        <taxon>Pseudomonadota</taxon>
        <taxon>Alphaproteobacteria</taxon>
        <taxon>Hyphomicrobiales</taxon>
        <taxon>Nitrobacteraceae</taxon>
        <taxon>Bradyrhizobium</taxon>
    </lineage>
</organism>
<accession>A0ABV4FXP0</accession>
<reference evidence="2 3" key="1">
    <citation type="submission" date="2024-07" db="EMBL/GenBank/DDBJ databases">
        <title>Genomic Encyclopedia of Type Strains, Phase V (KMG-V): Genome sequencing to study the core and pangenomes of soil and plant-associated prokaryotes.</title>
        <authorList>
            <person name="Whitman W."/>
        </authorList>
    </citation>
    <scope>NUCLEOTIDE SEQUENCE [LARGE SCALE GENOMIC DNA]</scope>
    <source>
        <strain evidence="2 3">USDA 152</strain>
    </source>
</reference>
<gene>
    <name evidence="2" type="ORF">ABIG07_005329</name>
</gene>
<dbReference type="RefSeq" id="WP_131233125.1">
    <property type="nucleotide sequence ID" value="NZ_AP021854.1"/>
</dbReference>
<evidence type="ECO:0008006" key="4">
    <source>
        <dbReference type="Google" id="ProtNLM"/>
    </source>
</evidence>
<keyword evidence="3" id="KW-1185">Reference proteome</keyword>
<sequence length="115" mass="12378">MWIKKKSPIADGDRNYGDSALNIFVFLHRRLWPALGWFQDAPRLELDAGEEAVISKRSADALAERRAPNRSASGSVASKSANSGKRSRIGASAVTPSSLPRKADGVNLCTVTVIV</sequence>
<dbReference type="Proteomes" id="UP001565369">
    <property type="component" value="Unassembled WGS sequence"/>
</dbReference>
<dbReference type="EMBL" id="JBGBZJ010000003">
    <property type="protein sequence ID" value="MEY9456381.1"/>
    <property type="molecule type" value="Genomic_DNA"/>
</dbReference>
<protein>
    <recommendedName>
        <fullName evidence="4">Transposase</fullName>
    </recommendedName>
</protein>
<evidence type="ECO:0000313" key="2">
    <source>
        <dbReference type="EMBL" id="MEY9456381.1"/>
    </source>
</evidence>